<feature type="domain" description="DUF4032" evidence="1">
    <location>
        <begin position="196"/>
        <end position="282"/>
    </location>
</feature>
<organism evidence="2">
    <name type="scientific">Levilinea saccharolytica</name>
    <dbReference type="NCBI Taxonomy" id="229921"/>
    <lineage>
        <taxon>Bacteria</taxon>
        <taxon>Bacillati</taxon>
        <taxon>Chloroflexota</taxon>
        <taxon>Anaerolineae</taxon>
        <taxon>Anaerolineales</taxon>
        <taxon>Anaerolineaceae</taxon>
        <taxon>Levilinea</taxon>
    </lineage>
</organism>
<dbReference type="InterPro" id="IPR036086">
    <property type="entry name" value="ParB/Sulfiredoxin_sf"/>
</dbReference>
<dbReference type="OrthoDB" id="1100724at2"/>
<sequence>MNDPSSESKATQQAARADFEAALRKGFWRGVWSWLTQSKNELLPFDEVRRNLPFAGQHSLGVQQIPMEQIVGSVGRYRDFDRAFLPRQTRTRGRWESIDAAHLQDVPLPPIQAYKVGELYFVSDGNHRVSVARERGQAFIDAEVVAIDVDAEITPDMDIDEIIRRVEQAEFARQTGLKERCPASEVRLTLPGGYQKLLEHISAHRYFMGIDQQREISWEEAVVGWCEQVYQPLVEVIRSQNILKEFPGRTEADLYLWVIEHLWYLREETSGEVSLEEAAVHFAGEFSQNPLSILLSMIGRIPPAVP</sequence>
<dbReference type="PATRIC" id="fig|229921.5.peg.3223"/>
<dbReference type="EMBL" id="LGCM01000019">
    <property type="protein sequence ID" value="KPL87407.1"/>
    <property type="molecule type" value="Genomic_DNA"/>
</dbReference>
<dbReference type="InterPro" id="IPR025111">
    <property type="entry name" value="DUF4032"/>
</dbReference>
<evidence type="ECO:0000313" key="2">
    <source>
        <dbReference type="EMBL" id="GAP19766.1"/>
    </source>
</evidence>
<dbReference type="Proteomes" id="UP000050501">
    <property type="component" value="Unassembled WGS sequence"/>
</dbReference>
<dbReference type="STRING" id="229921.ADN01_04355"/>
<protein>
    <submittedName>
        <fullName evidence="2">Transcriptional regulator</fullName>
    </submittedName>
</protein>
<dbReference type="EMBL" id="DF967975">
    <property type="protein sequence ID" value="GAP19766.1"/>
    <property type="molecule type" value="Genomic_DNA"/>
</dbReference>
<dbReference type="AlphaFoldDB" id="A0A0M9U3G6"/>
<dbReference type="Pfam" id="PF13224">
    <property type="entry name" value="DUF4032"/>
    <property type="match status" value="1"/>
</dbReference>
<evidence type="ECO:0000313" key="3">
    <source>
        <dbReference type="EMBL" id="KPL87407.1"/>
    </source>
</evidence>
<evidence type="ECO:0000259" key="1">
    <source>
        <dbReference type="Pfam" id="PF13224"/>
    </source>
</evidence>
<dbReference type="RefSeq" id="WP_062420015.1">
    <property type="nucleotide sequence ID" value="NZ_BBXZ01000192.1"/>
</dbReference>
<evidence type="ECO:0000313" key="4">
    <source>
        <dbReference type="Proteomes" id="UP000050501"/>
    </source>
</evidence>
<reference evidence="2" key="1">
    <citation type="journal article" date="2015" name="Genome Announc.">
        <title>Draft Genome Sequences of Anaerolinea thermolimosa IMO-1, Bellilinea caldifistulae GOMI-1, Leptolinea tardivitalis YMTK-2, Levilinea saccharolytica KIBI-1, Longilinea arvoryzae KOME-1, Previously Described as Members of the Class Anaerolineae (Chloroflexi).</title>
        <authorList>
            <person name="Matsuura N."/>
            <person name="Tourlousse M.D."/>
            <person name="Ohashi A."/>
            <person name="Hugenholtz P."/>
            <person name="Sekiguchi Y."/>
        </authorList>
    </citation>
    <scope>NUCLEOTIDE SEQUENCE</scope>
    <source>
        <strain evidence="2">KIBI-1</strain>
    </source>
</reference>
<keyword evidence="4" id="KW-1185">Reference proteome</keyword>
<gene>
    <name evidence="3" type="ORF">ADN01_04355</name>
    <name evidence="2" type="ORF">LSAC_03678</name>
</gene>
<reference evidence="3 4" key="2">
    <citation type="submission" date="2015-07" db="EMBL/GenBank/DDBJ databases">
        <title>Genome sequence of Levilinea saccharolytica DSM 16555.</title>
        <authorList>
            <person name="Hemp J."/>
            <person name="Ward L.M."/>
            <person name="Pace L.A."/>
            <person name="Fischer W.W."/>
        </authorList>
    </citation>
    <scope>NUCLEOTIDE SEQUENCE [LARGE SCALE GENOMIC DNA]</scope>
    <source>
        <strain evidence="3 4">KIBI-1</strain>
    </source>
</reference>
<dbReference type="SUPFAM" id="SSF110849">
    <property type="entry name" value="ParB/Sulfiredoxin"/>
    <property type="match status" value="1"/>
</dbReference>
<name>A0A0M9U3G6_9CHLR</name>
<proteinExistence type="predicted"/>
<accession>A0A0M9U3G6</accession>